<gene>
    <name evidence="2" type="ORF">ESZ91_04205</name>
</gene>
<evidence type="ECO:0000256" key="1">
    <source>
        <dbReference type="SAM" id="Phobius"/>
    </source>
</evidence>
<name>A0A4Q2KAL5_9FIRM</name>
<accession>A0A4Q2KAL5</accession>
<reference evidence="2 3" key="1">
    <citation type="journal article" date="2019" name="Gut">
        <title>Antibiotics-induced monodominance of a novel gut bacterial order.</title>
        <authorList>
            <person name="Hildebrand F."/>
            <person name="Moitinho-Silva L."/>
            <person name="Blasche S."/>
            <person name="Jahn M.T."/>
            <person name="Gossmann T.I."/>
            <person name="Heuerta-Cepas J."/>
            <person name="Hercog R."/>
            <person name="Luetge M."/>
            <person name="Bahram M."/>
            <person name="Pryszlak A."/>
            <person name="Alves R.J."/>
            <person name="Waszak S.M."/>
            <person name="Zhu A."/>
            <person name="Ye L."/>
            <person name="Costea P.I."/>
            <person name="Aalvink S."/>
            <person name="Belzer C."/>
            <person name="Forslund S.K."/>
            <person name="Sunagawa S."/>
            <person name="Hentschel U."/>
            <person name="Merten C."/>
            <person name="Patil K.R."/>
            <person name="Benes V."/>
            <person name="Bork P."/>
        </authorList>
    </citation>
    <scope>NUCLEOTIDE SEQUENCE [LARGE SCALE GENOMIC DNA]</scope>
    <source>
        <strain evidence="2 3">HDS1380</strain>
    </source>
</reference>
<feature type="transmembrane region" description="Helical" evidence="1">
    <location>
        <begin position="5"/>
        <end position="24"/>
    </location>
</feature>
<keyword evidence="3" id="KW-1185">Reference proteome</keyword>
<keyword evidence="1" id="KW-0472">Membrane</keyword>
<proteinExistence type="predicted"/>
<evidence type="ECO:0000313" key="3">
    <source>
        <dbReference type="Proteomes" id="UP000291269"/>
    </source>
</evidence>
<dbReference type="RefSeq" id="WP_129224434.1">
    <property type="nucleotide sequence ID" value="NZ_SDOZ01000002.1"/>
</dbReference>
<feature type="transmembrane region" description="Helical" evidence="1">
    <location>
        <begin position="176"/>
        <end position="205"/>
    </location>
</feature>
<evidence type="ECO:0000313" key="2">
    <source>
        <dbReference type="EMBL" id="RXZ61605.1"/>
    </source>
</evidence>
<keyword evidence="1" id="KW-0812">Transmembrane</keyword>
<dbReference type="AlphaFoldDB" id="A0A4Q2KAL5"/>
<feature type="transmembrane region" description="Helical" evidence="1">
    <location>
        <begin position="225"/>
        <end position="246"/>
    </location>
</feature>
<sequence length="701" mass="81391">MRRNIIITAAISAVMVLLGVFVFSDSYLRLWESLRDLGNSAAYYFCELFRIQHSITATVNGYSEVFSWGTVLPKNFGEFKEGAANYFSLLLNAETFAGWGKSVAAFLGTAAKVLMLALPCIAAFVFMIRKLYQKGNRKHGRDTVPLKVFKTVTKYAYQPVKRTVVSFREFIREHRAVLGCWLAAWALHLNLVTIVTEFIAYYLWFVVSFDIVTVYIQVNKLLIDLQVIIKHFPWWSIAIAALIGFGKMRERTAKRRLRHFEARNCGFINELPIVSMACGSMGKKKTTLITDMALSQEVMFRQKALKILQDNDLKFPHFPWICFEKELQKCMEHGTVYNLASIKDWIRLKQQRFESHGNAERQLYGYDADRYGYEYNDGLKTSGLFDVLETYAQAYFIYVIQSSLIISNYSIRTDNAFIDTGNFPLWIMDFFPEQNRETDRHSHILDFDVLRLGKKVMENNPKAGSFEFGIVNITEIGKERGNNLELKEVKKGTDGANQKNDLFNAWLKMCRHSATVDHFPFIKVFTDEQRPESWGADARDLSEVLHIISSGEQRLTLPLYSIEEMISEWAFGRFMRLYEDFRFRRGDNTLLVHVLKSVTAWLWRRNARVYNRYGYCILKIEKERGTMDGKTENKKYYLMNAKIYANRFSTDCFSDYFNDMAKKSKVGLMDYIEYATEKASVEELKSQNSYFMNALYKDNGA</sequence>
<organism evidence="2 3">
    <name type="scientific">Candidatus Borkfalkia ceftriaxoniphila</name>
    <dbReference type="NCBI Taxonomy" id="2508949"/>
    <lineage>
        <taxon>Bacteria</taxon>
        <taxon>Bacillati</taxon>
        <taxon>Bacillota</taxon>
        <taxon>Clostridia</taxon>
        <taxon>Christensenellales</taxon>
        <taxon>Christensenellaceae</taxon>
        <taxon>Candidatus Borkfalkia</taxon>
    </lineage>
</organism>
<feature type="transmembrane region" description="Helical" evidence="1">
    <location>
        <begin position="103"/>
        <end position="128"/>
    </location>
</feature>
<protein>
    <submittedName>
        <fullName evidence="2">Uncharacterized protein</fullName>
    </submittedName>
</protein>
<comment type="caution">
    <text evidence="2">The sequence shown here is derived from an EMBL/GenBank/DDBJ whole genome shotgun (WGS) entry which is preliminary data.</text>
</comment>
<dbReference type="EMBL" id="SDOZ01000002">
    <property type="protein sequence ID" value="RXZ61605.1"/>
    <property type="molecule type" value="Genomic_DNA"/>
</dbReference>
<dbReference type="Proteomes" id="UP000291269">
    <property type="component" value="Unassembled WGS sequence"/>
</dbReference>
<keyword evidence="1" id="KW-1133">Transmembrane helix</keyword>